<keyword evidence="2" id="KW-0378">Hydrolase</keyword>
<dbReference type="AlphaFoldDB" id="A0A9E2KR37"/>
<dbReference type="EMBL" id="JAHLFT010000066">
    <property type="protein sequence ID" value="MBU3828476.1"/>
    <property type="molecule type" value="Genomic_DNA"/>
</dbReference>
<dbReference type="GO" id="GO:0030655">
    <property type="term" value="P:beta-lactam antibiotic catabolic process"/>
    <property type="evidence" value="ECO:0007669"/>
    <property type="project" value="InterPro"/>
</dbReference>
<proteinExistence type="predicted"/>
<dbReference type="SUPFAM" id="SSF56601">
    <property type="entry name" value="beta-lactamase/transpeptidase-like"/>
    <property type="match status" value="1"/>
</dbReference>
<dbReference type="Gene3D" id="3.40.710.10">
    <property type="entry name" value="DD-peptidase/beta-lactamase superfamily"/>
    <property type="match status" value="1"/>
</dbReference>
<dbReference type="PANTHER" id="PTHR35333:SF3">
    <property type="entry name" value="BETA-LACTAMASE-TYPE TRANSPEPTIDASE FOLD CONTAINING PROTEIN"/>
    <property type="match status" value="1"/>
</dbReference>
<dbReference type="GO" id="GO:0046677">
    <property type="term" value="P:response to antibiotic"/>
    <property type="evidence" value="ECO:0007669"/>
    <property type="project" value="InterPro"/>
</dbReference>
<organism evidence="2 3">
    <name type="scientific">Candidatus Lactobacillus pullistercoris</name>
    <dbReference type="NCBI Taxonomy" id="2838636"/>
    <lineage>
        <taxon>Bacteria</taxon>
        <taxon>Bacillati</taxon>
        <taxon>Bacillota</taxon>
        <taxon>Bacilli</taxon>
        <taxon>Lactobacillales</taxon>
        <taxon>Lactobacillaceae</taxon>
        <taxon>Lactobacillus</taxon>
    </lineage>
</organism>
<protein>
    <submittedName>
        <fullName evidence="2">Class A beta-lactamase-related serine hydrolase</fullName>
    </submittedName>
</protein>
<comment type="caution">
    <text evidence="2">The sequence shown here is derived from an EMBL/GenBank/DDBJ whole genome shotgun (WGS) entry which is preliminary data.</text>
</comment>
<dbReference type="GO" id="GO:0008800">
    <property type="term" value="F:beta-lactamase activity"/>
    <property type="evidence" value="ECO:0007669"/>
    <property type="project" value="InterPro"/>
</dbReference>
<gene>
    <name evidence="2" type="ORF">H9806_04975</name>
</gene>
<evidence type="ECO:0000259" key="1">
    <source>
        <dbReference type="Pfam" id="PF13354"/>
    </source>
</evidence>
<dbReference type="PANTHER" id="PTHR35333">
    <property type="entry name" value="BETA-LACTAMASE"/>
    <property type="match status" value="1"/>
</dbReference>
<reference evidence="2" key="2">
    <citation type="submission" date="2021-04" db="EMBL/GenBank/DDBJ databases">
        <authorList>
            <person name="Gilroy R."/>
        </authorList>
    </citation>
    <scope>NUCLEOTIDE SEQUENCE</scope>
    <source>
        <strain evidence="2">F6-686</strain>
    </source>
</reference>
<accession>A0A9E2KR37</accession>
<reference evidence="2" key="1">
    <citation type="journal article" date="2021" name="PeerJ">
        <title>Extensive microbial diversity within the chicken gut microbiome revealed by metagenomics and culture.</title>
        <authorList>
            <person name="Gilroy R."/>
            <person name="Ravi A."/>
            <person name="Getino M."/>
            <person name="Pursley I."/>
            <person name="Horton D.L."/>
            <person name="Alikhan N.F."/>
            <person name="Baker D."/>
            <person name="Gharbi K."/>
            <person name="Hall N."/>
            <person name="Watson M."/>
            <person name="Adriaenssens E.M."/>
            <person name="Foster-Nyarko E."/>
            <person name="Jarju S."/>
            <person name="Secka A."/>
            <person name="Antonio M."/>
            <person name="Oren A."/>
            <person name="Chaudhuri R.R."/>
            <person name="La Ragione R."/>
            <person name="Hildebrand F."/>
            <person name="Pallen M.J."/>
        </authorList>
    </citation>
    <scope>NUCLEOTIDE SEQUENCE</scope>
    <source>
        <strain evidence="2">F6-686</strain>
    </source>
</reference>
<dbReference type="InterPro" id="IPR045155">
    <property type="entry name" value="Beta-lactam_cat"/>
</dbReference>
<dbReference type="InterPro" id="IPR012338">
    <property type="entry name" value="Beta-lactam/transpept-like"/>
</dbReference>
<dbReference type="Proteomes" id="UP000823844">
    <property type="component" value="Unassembled WGS sequence"/>
</dbReference>
<evidence type="ECO:0000313" key="2">
    <source>
        <dbReference type="EMBL" id="MBU3828476.1"/>
    </source>
</evidence>
<sequence length="310" mass="34559">MKNKRLIRVLIASLFAFMLYSFNLRQVKKAKLEVIEPRSARVAKNQKKEPKIKTKKLPNKSESIDKDVAIEKGSQKQLASKIAKNMKASSYQVAVQDLNNSSRYARLATASEAKYASGVLRILILATIYKQEQRGKIHPRANIKIKKADRVKGEKLLQKNMQYGIAYLRQAMMHGNKTAANALLRKAGRSNVNKVAKEFGTSQTEITGNFSQKVVGKTTAKDLDLILKGIYQGRVLNRQHAQIVLMAMHGSHTKLTSQISGTIYSVGDSHFTAAIVQSNGHSYCISSWTDSQKNLAGLGKAVNTWFEHSR</sequence>
<dbReference type="Pfam" id="PF13354">
    <property type="entry name" value="Beta-lactamase2"/>
    <property type="match status" value="1"/>
</dbReference>
<name>A0A9E2KR37_9LACO</name>
<dbReference type="InterPro" id="IPR000871">
    <property type="entry name" value="Beta-lactam_class-A"/>
</dbReference>
<evidence type="ECO:0000313" key="3">
    <source>
        <dbReference type="Proteomes" id="UP000823844"/>
    </source>
</evidence>
<feature type="domain" description="Beta-lactamase class A catalytic" evidence="1">
    <location>
        <begin position="93"/>
        <end position="262"/>
    </location>
</feature>